<evidence type="ECO:0000313" key="1">
    <source>
        <dbReference type="EMBL" id="GAI49345.1"/>
    </source>
</evidence>
<comment type="caution">
    <text evidence="1">The sequence shown here is derived from an EMBL/GenBank/DDBJ whole genome shotgun (WGS) entry which is preliminary data.</text>
</comment>
<sequence length="45" mass="5310">MMFSLSQPLALWGRPTIKKERFLADEHRDVCLDLSDTKIKDSNFR</sequence>
<proteinExistence type="predicted"/>
<dbReference type="AlphaFoldDB" id="X1QEA0"/>
<dbReference type="EMBL" id="BARV01039947">
    <property type="protein sequence ID" value="GAI49345.1"/>
    <property type="molecule type" value="Genomic_DNA"/>
</dbReference>
<organism evidence="1">
    <name type="scientific">marine sediment metagenome</name>
    <dbReference type="NCBI Taxonomy" id="412755"/>
    <lineage>
        <taxon>unclassified sequences</taxon>
        <taxon>metagenomes</taxon>
        <taxon>ecological metagenomes</taxon>
    </lineage>
</organism>
<accession>X1QEA0</accession>
<protein>
    <submittedName>
        <fullName evidence="1">Uncharacterized protein</fullName>
    </submittedName>
</protein>
<name>X1QEA0_9ZZZZ</name>
<gene>
    <name evidence="1" type="ORF">S06H3_61056</name>
</gene>
<reference evidence="1" key="1">
    <citation type="journal article" date="2014" name="Front. Microbiol.">
        <title>High frequency of phylogenetically diverse reductive dehalogenase-homologous genes in deep subseafloor sedimentary metagenomes.</title>
        <authorList>
            <person name="Kawai M."/>
            <person name="Futagami T."/>
            <person name="Toyoda A."/>
            <person name="Takaki Y."/>
            <person name="Nishi S."/>
            <person name="Hori S."/>
            <person name="Arai W."/>
            <person name="Tsubouchi T."/>
            <person name="Morono Y."/>
            <person name="Uchiyama I."/>
            <person name="Ito T."/>
            <person name="Fujiyama A."/>
            <person name="Inagaki F."/>
            <person name="Takami H."/>
        </authorList>
    </citation>
    <scope>NUCLEOTIDE SEQUENCE</scope>
    <source>
        <strain evidence="1">Expedition CK06-06</strain>
    </source>
</reference>